<feature type="compositionally biased region" description="Low complexity" evidence="17">
    <location>
        <begin position="165"/>
        <end position="181"/>
    </location>
</feature>
<dbReference type="InterPro" id="IPR013087">
    <property type="entry name" value="Znf_C2H2_type"/>
</dbReference>
<evidence type="ECO:0000256" key="17">
    <source>
        <dbReference type="SAM" id="MobiDB-lite"/>
    </source>
</evidence>
<reference evidence="19 20" key="1">
    <citation type="journal article" date="2011" name="Proc. Natl. Acad. Sci. U.S.A.">
        <title>Evolutionary erosion of yeast sex chromosomes by mating-type switching accidents.</title>
        <authorList>
            <person name="Gordon J.L."/>
            <person name="Armisen D."/>
            <person name="Proux-Wera E."/>
            <person name="Oheigeartaigh S.S."/>
            <person name="Byrne K.P."/>
            <person name="Wolfe K.H."/>
        </authorList>
    </citation>
    <scope>NUCLEOTIDE SEQUENCE [LARGE SCALE GENOMIC DNA]</scope>
    <source>
        <strain evidence="20">ATCC MYA-139 / BCRC 22969 / CBS 8797 / CCRC 22969 / KCTC 17520 / NBRC 10181 / NCYC 3082</strain>
    </source>
</reference>
<dbReference type="KEGG" id="kng:KNAG_0B03350"/>
<keyword evidence="11" id="KW-0865">Zymogen</keyword>
<dbReference type="GO" id="GO:0005634">
    <property type="term" value="C:nucleus"/>
    <property type="evidence" value="ECO:0007669"/>
    <property type="project" value="UniProtKB-SubCell"/>
</dbReference>
<dbReference type="EMBL" id="HE978315">
    <property type="protein sequence ID" value="CCK68777.1"/>
    <property type="molecule type" value="Genomic_DNA"/>
</dbReference>
<keyword evidence="5" id="KW-0479">Metal-binding</keyword>
<keyword evidence="4" id="KW-0819">tRNA processing</keyword>
<evidence type="ECO:0000256" key="3">
    <source>
        <dbReference type="ARBA" id="ARBA00022475"/>
    </source>
</evidence>
<dbReference type="PANTHER" id="PTHR24396:SF19">
    <property type="entry name" value="FI01119P"/>
    <property type="match status" value="1"/>
</dbReference>
<dbReference type="STRING" id="1071383.J7RV50"/>
<dbReference type="Proteomes" id="UP000006310">
    <property type="component" value="Chromosome 2"/>
</dbReference>
<accession>J7RV50</accession>
<keyword evidence="3" id="KW-1003">Cell membrane</keyword>
<evidence type="ECO:0000256" key="2">
    <source>
        <dbReference type="ARBA" id="ARBA00004413"/>
    </source>
</evidence>
<comment type="function">
    <text evidence="14">Transcription factor involved in the regulation of gene expression in response to extracellular amino acid levels. Synthesized as latent cytoplasmic precursor, which, upon a signal initiated by the plasma membrane SPS (SSY1-PTR3-SSY5) amino acid sensor system, becomes proteolytically activated and relocates to the nucleus, where it induces the expression of SPS-sensor-regulated genes, including the amino-acid permeases AGP1, BAP2, BAP3 and GNP1. Binding to promoters is facilitated by DAL81. Involved in the repression of genes subject to nitrogen catabolite repression and genes involved in stress response. Negatively regulated by inner nuclear membrane proteins ASI1, ASI2 and ASI3, which prevent unprocessed precursor forms that escape cytoplasmic anchoring from inducing SPS-sensor-regulated genes. May be involved in pre-tRNA splicing.</text>
</comment>
<dbReference type="AlphaFoldDB" id="J7RV50"/>
<dbReference type="InterPro" id="IPR036236">
    <property type="entry name" value="Znf_C2H2_sf"/>
</dbReference>
<comment type="subcellular location">
    <subcellularLocation>
        <location evidence="2">Cell membrane</location>
        <topology evidence="2">Peripheral membrane protein</topology>
        <orientation evidence="2">Cytoplasmic side</orientation>
    </subcellularLocation>
    <subcellularLocation>
        <location evidence="1">Nucleus</location>
    </subcellularLocation>
</comment>
<name>J7RV50_HUIN7</name>
<dbReference type="GO" id="GO:0008033">
    <property type="term" value="P:tRNA processing"/>
    <property type="evidence" value="ECO:0007669"/>
    <property type="project" value="UniProtKB-KW"/>
</dbReference>
<feature type="domain" description="C2H2-type" evidence="18">
    <location>
        <begin position="199"/>
        <end position="226"/>
    </location>
</feature>
<dbReference type="GO" id="GO:0005737">
    <property type="term" value="C:cytoplasm"/>
    <property type="evidence" value="ECO:0007669"/>
    <property type="project" value="EnsemblFungi"/>
</dbReference>
<keyword evidence="12" id="KW-0539">Nucleus</keyword>
<keyword evidence="9" id="KW-0238">DNA-binding</keyword>
<keyword evidence="10" id="KW-0472">Membrane</keyword>
<evidence type="ECO:0000313" key="20">
    <source>
        <dbReference type="Proteomes" id="UP000006310"/>
    </source>
</evidence>
<protein>
    <recommendedName>
        <fullName evidence="15">Transcription factor STP1</fullName>
    </recommendedName>
</protein>
<feature type="compositionally biased region" description="Basic residues" evidence="17">
    <location>
        <begin position="393"/>
        <end position="407"/>
    </location>
</feature>
<evidence type="ECO:0000256" key="13">
    <source>
        <dbReference type="ARBA" id="ARBA00038616"/>
    </source>
</evidence>
<keyword evidence="6" id="KW-0677">Repeat</keyword>
<feature type="region of interest" description="Disordered" evidence="17">
    <location>
        <begin position="160"/>
        <end position="189"/>
    </location>
</feature>
<dbReference type="FunFam" id="3.30.160.60:FF:002194">
    <property type="entry name" value="STP1p Transcription factor"/>
    <property type="match status" value="1"/>
</dbReference>
<proteinExistence type="predicted"/>
<evidence type="ECO:0000256" key="6">
    <source>
        <dbReference type="ARBA" id="ARBA00022737"/>
    </source>
</evidence>
<evidence type="ECO:0000256" key="8">
    <source>
        <dbReference type="ARBA" id="ARBA00022833"/>
    </source>
</evidence>
<dbReference type="GO" id="GO:0000978">
    <property type="term" value="F:RNA polymerase II cis-regulatory region sequence-specific DNA binding"/>
    <property type="evidence" value="ECO:0007669"/>
    <property type="project" value="EnsemblFungi"/>
</dbReference>
<keyword evidence="20" id="KW-1185">Reference proteome</keyword>
<dbReference type="Gene3D" id="3.30.160.60">
    <property type="entry name" value="Classic Zinc Finger"/>
    <property type="match status" value="1"/>
</dbReference>
<dbReference type="eggNOG" id="ENOG502S1NP">
    <property type="taxonomic scope" value="Eukaryota"/>
</dbReference>
<keyword evidence="8" id="KW-0862">Zinc</keyword>
<evidence type="ECO:0000256" key="12">
    <source>
        <dbReference type="ARBA" id="ARBA00023242"/>
    </source>
</evidence>
<evidence type="ECO:0000256" key="4">
    <source>
        <dbReference type="ARBA" id="ARBA00022694"/>
    </source>
</evidence>
<dbReference type="SMART" id="SM00355">
    <property type="entry name" value="ZnF_C2H2"/>
    <property type="match status" value="2"/>
</dbReference>
<dbReference type="OrthoDB" id="9439903at2759"/>
<feature type="region of interest" description="Disordered" evidence="17">
    <location>
        <begin position="387"/>
        <end position="446"/>
    </location>
</feature>
<feature type="compositionally biased region" description="Polar residues" evidence="17">
    <location>
        <begin position="408"/>
        <end position="446"/>
    </location>
</feature>
<evidence type="ECO:0000256" key="16">
    <source>
        <dbReference type="PROSITE-ProRule" id="PRU00042"/>
    </source>
</evidence>
<sequence>MPTVSTLNNSASSTADSRSWGFFNSGWLKRNCKVLKQLVDIIVPYSDSVTPVKKTRYTRKASTAAAAVEEDSDQKTEKDDISVHDMFPKKMTIEKSLSTEFSSVTPCAMNIDLMENPIQLEILPNGMISSTLKTSELSTKSNNINNPNAGAAAGSIHTLDTLPISPQSSNSPNSNANTSPPKRADEDAKPAVASDVGTYICHYCDATFKIRGYLTRHIKKHAIDKAYHCPFFNATLGTELKCHNTGGFSRRDTYKTHLKTRHFVYPNGVKPSDRSKSNGTCAHCGDYFESADKWIKEHIEGGQCSSLPEQYVNEIKINKNMKKAKKNKLKMIKTSTGHSRFVSSAESVVEPKVLLNKEAVEAMAIVANNASSRHVLSKLGEDQLILNSDSFQGHKKPKRKYKPRNKTGSKQNNEILSTNSPTSRFDKSSTSATPQTAMEHNSQRVPNQTQYQHEFSNDQLLNGSLVNLSPLSLQSALKSAPQLTLTNSSSSSLEFGEDLPATQVHGGPSVTPHPALTTSHLASTGNSSIFLEPLGSEQVYVMGSNPTQGNYMVPQDTLGNQQGEPQQGTIMLDAPKINDVQMRETREYLNFYNFLFGSNL</sequence>
<evidence type="ECO:0000256" key="1">
    <source>
        <dbReference type="ARBA" id="ARBA00004123"/>
    </source>
</evidence>
<evidence type="ECO:0000313" key="19">
    <source>
        <dbReference type="EMBL" id="CCK68777.1"/>
    </source>
</evidence>
<gene>
    <name evidence="19" type="primary">KNAG0B03350</name>
    <name evidence="19" type="ordered locus">KNAG_0B03350</name>
</gene>
<dbReference type="GO" id="GO:0008270">
    <property type="term" value="F:zinc ion binding"/>
    <property type="evidence" value="ECO:0007669"/>
    <property type="project" value="UniProtKB-KW"/>
</dbReference>
<evidence type="ECO:0000256" key="10">
    <source>
        <dbReference type="ARBA" id="ARBA00023136"/>
    </source>
</evidence>
<dbReference type="GO" id="GO:0005886">
    <property type="term" value="C:plasma membrane"/>
    <property type="evidence" value="ECO:0007669"/>
    <property type="project" value="UniProtKB-SubCell"/>
</dbReference>
<evidence type="ECO:0000256" key="9">
    <source>
        <dbReference type="ARBA" id="ARBA00023125"/>
    </source>
</evidence>
<dbReference type="PANTHER" id="PTHR24396">
    <property type="entry name" value="ZINC FINGER PROTEIN"/>
    <property type="match status" value="1"/>
</dbReference>
<evidence type="ECO:0000259" key="18">
    <source>
        <dbReference type="PROSITE" id="PS50157"/>
    </source>
</evidence>
<dbReference type="PROSITE" id="PS50157">
    <property type="entry name" value="ZINC_FINGER_C2H2_2"/>
    <property type="match status" value="1"/>
</dbReference>
<dbReference type="GO" id="GO:0001228">
    <property type="term" value="F:DNA-binding transcription activator activity, RNA polymerase II-specific"/>
    <property type="evidence" value="ECO:0007669"/>
    <property type="project" value="EnsemblFungi"/>
</dbReference>
<keyword evidence="7 16" id="KW-0863">Zinc-finger</keyword>
<dbReference type="RefSeq" id="XP_022463023.1">
    <property type="nucleotide sequence ID" value="XM_022611633.1"/>
</dbReference>
<dbReference type="OMA" id="LKMIKTS"/>
<evidence type="ECO:0000256" key="14">
    <source>
        <dbReference type="ARBA" id="ARBA00057128"/>
    </source>
</evidence>
<dbReference type="GeneID" id="34524427"/>
<evidence type="ECO:0000256" key="15">
    <source>
        <dbReference type="ARBA" id="ARBA00073838"/>
    </source>
</evidence>
<reference evidence="20" key="2">
    <citation type="submission" date="2012-08" db="EMBL/GenBank/DDBJ databases">
        <title>Genome sequence of Kazachstania naganishii.</title>
        <authorList>
            <person name="Gordon J.L."/>
            <person name="Armisen D."/>
            <person name="Proux-Wera E."/>
            <person name="OhEigeartaigh S.S."/>
            <person name="Byrne K.P."/>
            <person name="Wolfe K.H."/>
        </authorList>
    </citation>
    <scope>NUCLEOTIDE SEQUENCE [LARGE SCALE GENOMIC DNA]</scope>
    <source>
        <strain evidence="20">ATCC MYA-139 / BCRC 22969 / CBS 8797 / CCRC 22969 / KCTC 17520 / NBRC 10181 / NCYC 3082</strain>
    </source>
</reference>
<comment type="subunit">
    <text evidence="13">Interacts (via Region II) with SSY5; protease component of the SPS-sensor.</text>
</comment>
<evidence type="ECO:0000256" key="7">
    <source>
        <dbReference type="ARBA" id="ARBA00022771"/>
    </source>
</evidence>
<dbReference type="SUPFAM" id="SSF57667">
    <property type="entry name" value="beta-beta-alpha zinc fingers"/>
    <property type="match status" value="1"/>
</dbReference>
<dbReference type="InterPro" id="IPR051643">
    <property type="entry name" value="Transcr_Reg_ZincFinger"/>
</dbReference>
<dbReference type="HOGENOM" id="CLU_025391_0_0_1"/>
<evidence type="ECO:0000256" key="5">
    <source>
        <dbReference type="ARBA" id="ARBA00022723"/>
    </source>
</evidence>
<feature type="region of interest" description="Disordered" evidence="17">
    <location>
        <begin position="487"/>
        <end position="519"/>
    </location>
</feature>
<dbReference type="PROSITE" id="PS00028">
    <property type="entry name" value="ZINC_FINGER_C2H2_1"/>
    <property type="match status" value="1"/>
</dbReference>
<evidence type="ECO:0000256" key="11">
    <source>
        <dbReference type="ARBA" id="ARBA00023145"/>
    </source>
</evidence>
<organism evidence="19 20">
    <name type="scientific">Huiozyma naganishii (strain ATCC MYA-139 / BCRC 22969 / CBS 8797 / KCTC 17520 / NBRC 10181 / NCYC 3082 / Yp74L-3)</name>
    <name type="common">Yeast</name>
    <name type="synonym">Kazachstania naganishii</name>
    <dbReference type="NCBI Taxonomy" id="1071383"/>
    <lineage>
        <taxon>Eukaryota</taxon>
        <taxon>Fungi</taxon>
        <taxon>Dikarya</taxon>
        <taxon>Ascomycota</taxon>
        <taxon>Saccharomycotina</taxon>
        <taxon>Saccharomycetes</taxon>
        <taxon>Saccharomycetales</taxon>
        <taxon>Saccharomycetaceae</taxon>
        <taxon>Huiozyma</taxon>
    </lineage>
</organism>